<dbReference type="EMBL" id="FNHF01000007">
    <property type="protein sequence ID" value="SDM97906.1"/>
    <property type="molecule type" value="Genomic_DNA"/>
</dbReference>
<dbReference type="PANTHER" id="PTHR39179">
    <property type="entry name" value="SPORE COAT PROTEIN I"/>
    <property type="match status" value="1"/>
</dbReference>
<dbReference type="PANTHER" id="PTHR39179:SF3">
    <property type="entry name" value="COTS-RELATED PROTEIN"/>
    <property type="match status" value="1"/>
</dbReference>
<dbReference type="STRING" id="482461.SAMN05216244_3885"/>
<accession>A0A1G9XN99</accession>
<evidence type="ECO:0000256" key="1">
    <source>
        <dbReference type="SAM" id="Coils"/>
    </source>
</evidence>
<dbReference type="RefSeq" id="WP_074600864.1">
    <property type="nucleotide sequence ID" value="NZ_FNHF01000007.1"/>
</dbReference>
<dbReference type="InterPro" id="IPR002575">
    <property type="entry name" value="Aminoglycoside_PTrfase"/>
</dbReference>
<dbReference type="GO" id="GO:0042601">
    <property type="term" value="C:endospore-forming forespore"/>
    <property type="evidence" value="ECO:0007669"/>
    <property type="project" value="TreeGrafter"/>
</dbReference>
<sequence length="339" mass="40619">MEWIQTVLQEYQIGPAEIVPITSRLYKIHTFDYTFALKRSRMKPEDLSGWENVYRQANLHRLSSIVPVYLTEKGQLYVSYEKDIYYLYPWQDKLERDEPVHELEGFYRELANIHAITMEEHAINQELVQDTVANELQQLESRRADLLEHVELFEARRYMSPFELEVCTHYRDIEIAFSKTAVWLEAYMEDLQRDQIGRTCLCHGNLRPSHLLTAQEQAKFINWEHAFTGNPVQDLSIYFQQEWQFHDYSLQDTLQSFPLYEKQNRLLQSEKSLLAILSINPSNYLDTVEDHLRHPYNGPLAFQIRDLERTYRRLYHGLKFQEVLEGQRKEYLEKLEEED</sequence>
<keyword evidence="3" id="KW-0946">Virion</keyword>
<dbReference type="Proteomes" id="UP000182347">
    <property type="component" value="Unassembled WGS sequence"/>
</dbReference>
<name>A0A1G9XN99_9BACI</name>
<dbReference type="Gene3D" id="3.30.200.20">
    <property type="entry name" value="Phosphorylase Kinase, domain 1"/>
    <property type="match status" value="1"/>
</dbReference>
<keyword evidence="1" id="KW-0175">Coiled coil</keyword>
<dbReference type="Pfam" id="PF01636">
    <property type="entry name" value="APH"/>
    <property type="match status" value="1"/>
</dbReference>
<feature type="domain" description="Aminoglycoside phosphotransferase" evidence="2">
    <location>
        <begin position="33"/>
        <end position="241"/>
    </location>
</feature>
<keyword evidence="3" id="KW-0167">Capsid protein</keyword>
<protein>
    <submittedName>
        <fullName evidence="3">Spore coat protein YsxE</fullName>
    </submittedName>
</protein>
<organism evidence="3 4">
    <name type="scientific">Sediminibacillus halophilus</name>
    <dbReference type="NCBI Taxonomy" id="482461"/>
    <lineage>
        <taxon>Bacteria</taxon>
        <taxon>Bacillati</taxon>
        <taxon>Bacillota</taxon>
        <taxon>Bacilli</taxon>
        <taxon>Bacillales</taxon>
        <taxon>Bacillaceae</taxon>
        <taxon>Sediminibacillus</taxon>
    </lineage>
</organism>
<dbReference type="InterPro" id="IPR011009">
    <property type="entry name" value="Kinase-like_dom_sf"/>
</dbReference>
<dbReference type="InterPro" id="IPR047175">
    <property type="entry name" value="CotS-like"/>
</dbReference>
<dbReference type="AlphaFoldDB" id="A0A1G9XN99"/>
<gene>
    <name evidence="3" type="ORF">SAMN05216244_3885</name>
</gene>
<proteinExistence type="predicted"/>
<reference evidence="4" key="1">
    <citation type="submission" date="2016-10" db="EMBL/GenBank/DDBJ databases">
        <authorList>
            <person name="Varghese N."/>
            <person name="Submissions S."/>
        </authorList>
    </citation>
    <scope>NUCLEOTIDE SEQUENCE [LARGE SCALE GENOMIC DNA]</scope>
    <source>
        <strain evidence="4">CGMCC 1.6199</strain>
    </source>
</reference>
<evidence type="ECO:0000313" key="3">
    <source>
        <dbReference type="EMBL" id="SDM97906.1"/>
    </source>
</evidence>
<evidence type="ECO:0000259" key="2">
    <source>
        <dbReference type="Pfam" id="PF01636"/>
    </source>
</evidence>
<evidence type="ECO:0000313" key="4">
    <source>
        <dbReference type="Proteomes" id="UP000182347"/>
    </source>
</evidence>
<dbReference type="Gene3D" id="3.90.1200.10">
    <property type="match status" value="1"/>
</dbReference>
<keyword evidence="4" id="KW-1185">Reference proteome</keyword>
<dbReference type="SUPFAM" id="SSF56112">
    <property type="entry name" value="Protein kinase-like (PK-like)"/>
    <property type="match status" value="1"/>
</dbReference>
<feature type="coiled-coil region" evidence="1">
    <location>
        <begin position="129"/>
        <end position="156"/>
    </location>
</feature>